<dbReference type="InterPro" id="IPR002347">
    <property type="entry name" value="SDR_fam"/>
</dbReference>
<comment type="similarity">
    <text evidence="1">Belongs to the short-chain dehydrogenases/reductases (SDR) family.</text>
</comment>
<proteinExistence type="inferred from homology"/>
<keyword evidence="2" id="KW-0560">Oxidoreductase</keyword>
<reference evidence="2" key="1">
    <citation type="submission" date="2015-10" db="EMBL/GenBank/DDBJ databases">
        <authorList>
            <person name="Gilbert D.G."/>
        </authorList>
    </citation>
    <scope>NUCLEOTIDE SEQUENCE</scope>
</reference>
<protein>
    <submittedName>
        <fullName evidence="2">3-oxoacyl-[acyl-carrier protein] reductase</fullName>
        <ecNumber evidence="2">1.1.1.100</ecNumber>
    </submittedName>
</protein>
<dbReference type="Gene3D" id="3.40.50.720">
    <property type="entry name" value="NAD(P)-binding Rossmann-like Domain"/>
    <property type="match status" value="1"/>
</dbReference>
<evidence type="ECO:0000313" key="2">
    <source>
        <dbReference type="EMBL" id="CUV08201.1"/>
    </source>
</evidence>
<accession>A0A161K8F0</accession>
<dbReference type="PANTHER" id="PTHR42879:SF6">
    <property type="entry name" value="NADPH-DEPENDENT REDUCTASE BACG"/>
    <property type="match status" value="1"/>
</dbReference>
<dbReference type="Pfam" id="PF13561">
    <property type="entry name" value="adh_short_C2"/>
    <property type="match status" value="1"/>
</dbReference>
<dbReference type="InterPro" id="IPR050259">
    <property type="entry name" value="SDR"/>
</dbReference>
<dbReference type="EC" id="1.1.1.100" evidence="2"/>
<organism evidence="2">
    <name type="scientific">hydrothermal vent metagenome</name>
    <dbReference type="NCBI Taxonomy" id="652676"/>
    <lineage>
        <taxon>unclassified sequences</taxon>
        <taxon>metagenomes</taxon>
        <taxon>ecological metagenomes</taxon>
    </lineage>
</organism>
<name>A0A161K8F0_9ZZZZ</name>
<dbReference type="SUPFAM" id="SSF51735">
    <property type="entry name" value="NAD(P)-binding Rossmann-fold domains"/>
    <property type="match status" value="1"/>
</dbReference>
<dbReference type="PANTHER" id="PTHR42879">
    <property type="entry name" value="3-OXOACYL-(ACYL-CARRIER-PROTEIN) REDUCTASE"/>
    <property type="match status" value="1"/>
</dbReference>
<gene>
    <name evidence="2" type="ORF">MGWOODY_Mmi1620</name>
</gene>
<dbReference type="InterPro" id="IPR036291">
    <property type="entry name" value="NAD(P)-bd_dom_sf"/>
</dbReference>
<dbReference type="GO" id="GO:0004316">
    <property type="term" value="F:3-oxoacyl-[acyl-carrier-protein] reductase (NADPH) activity"/>
    <property type="evidence" value="ECO:0007669"/>
    <property type="project" value="UniProtKB-EC"/>
</dbReference>
<dbReference type="EMBL" id="FAXC01000020">
    <property type="protein sequence ID" value="CUV08201.1"/>
    <property type="molecule type" value="Genomic_DNA"/>
</dbReference>
<dbReference type="AlphaFoldDB" id="A0A161K8F0"/>
<sequence length="262" mass="27616">MNIDLKGKKALVCGSTQGIGKATALRLAACGASVILVARNEDSLRLVFSELETNDKQAHSFICADFDSSDVLIDKVTDFVNKNSPIHILVNNTGGPAPGPVMDAIPAEYIDGFKKHLINNHNLAKGLIPGMKAVSYGRIINIISTSVKQPIPDLGVSNTIRGAVASWAKTLAAEVGRFGITVNNILPGFTDTARLRSLIQNIAEKKGQSIAKVTQAMEDSVPAGRFADPDETAAAVVFLAAPQAAYINGINLPVDGGRTQSL</sequence>
<dbReference type="PRINTS" id="PR00081">
    <property type="entry name" value="GDHRDH"/>
</dbReference>
<evidence type="ECO:0000256" key="1">
    <source>
        <dbReference type="ARBA" id="ARBA00006484"/>
    </source>
</evidence>